<feature type="transmembrane region" description="Helical" evidence="17">
    <location>
        <begin position="509"/>
        <end position="527"/>
    </location>
</feature>
<dbReference type="GO" id="GO:0005886">
    <property type="term" value="C:plasma membrane"/>
    <property type="evidence" value="ECO:0007669"/>
    <property type="project" value="TreeGrafter"/>
</dbReference>
<feature type="transmembrane region" description="Helical" evidence="17">
    <location>
        <begin position="20"/>
        <end position="38"/>
    </location>
</feature>
<name>A0A7M5U764_9CNID</name>
<evidence type="ECO:0000259" key="18">
    <source>
        <dbReference type="Pfam" id="PF01699"/>
    </source>
</evidence>
<feature type="transmembrane region" description="Helical" evidence="17">
    <location>
        <begin position="136"/>
        <end position="160"/>
    </location>
</feature>
<dbReference type="EnsemblMetazoa" id="CLYHEMT007088.2">
    <property type="protein sequence ID" value="CLYHEMP007088.2"/>
    <property type="gene ID" value="CLYHEMG007088"/>
</dbReference>
<evidence type="ECO:0000256" key="3">
    <source>
        <dbReference type="ARBA" id="ARBA00022448"/>
    </source>
</evidence>
<keyword evidence="9" id="KW-0106">Calcium</keyword>
<evidence type="ECO:0000256" key="4">
    <source>
        <dbReference type="ARBA" id="ARBA00022449"/>
    </source>
</evidence>
<feature type="transmembrane region" description="Helical" evidence="17">
    <location>
        <begin position="438"/>
        <end position="462"/>
    </location>
</feature>
<keyword evidence="8" id="KW-0732">Signal</keyword>
<evidence type="ECO:0000256" key="13">
    <source>
        <dbReference type="ARBA" id="ARBA00023053"/>
    </source>
</evidence>
<keyword evidence="10" id="KW-0769">Symport</keyword>
<keyword evidence="5" id="KW-0633">Potassium transport</keyword>
<feature type="transmembrane region" description="Helical" evidence="17">
    <location>
        <begin position="577"/>
        <end position="600"/>
    </location>
</feature>
<evidence type="ECO:0000256" key="16">
    <source>
        <dbReference type="ARBA" id="ARBA00023201"/>
    </source>
</evidence>
<evidence type="ECO:0000256" key="11">
    <source>
        <dbReference type="ARBA" id="ARBA00022958"/>
    </source>
</evidence>
<evidence type="ECO:0000256" key="12">
    <source>
        <dbReference type="ARBA" id="ARBA00022989"/>
    </source>
</evidence>
<dbReference type="GO" id="GO:0008273">
    <property type="term" value="F:calcium, potassium:sodium antiporter activity"/>
    <property type="evidence" value="ECO:0007669"/>
    <property type="project" value="TreeGrafter"/>
</dbReference>
<evidence type="ECO:0000256" key="14">
    <source>
        <dbReference type="ARBA" id="ARBA00023065"/>
    </source>
</evidence>
<evidence type="ECO:0000256" key="17">
    <source>
        <dbReference type="SAM" id="Phobius"/>
    </source>
</evidence>
<evidence type="ECO:0000256" key="1">
    <source>
        <dbReference type="ARBA" id="ARBA00004141"/>
    </source>
</evidence>
<keyword evidence="16" id="KW-0739">Sodium transport</keyword>
<dbReference type="GeneID" id="136811491"/>
<keyword evidence="6" id="KW-0109">Calcium transport</keyword>
<feature type="transmembrane region" description="Helical" evidence="17">
    <location>
        <begin position="224"/>
        <end position="241"/>
    </location>
</feature>
<feature type="transmembrane region" description="Helical" evidence="17">
    <location>
        <begin position="547"/>
        <end position="565"/>
    </location>
</feature>
<dbReference type="GO" id="GO:0015293">
    <property type="term" value="F:symporter activity"/>
    <property type="evidence" value="ECO:0007669"/>
    <property type="project" value="UniProtKB-KW"/>
</dbReference>
<dbReference type="GO" id="GO:0006874">
    <property type="term" value="P:intracellular calcium ion homeostasis"/>
    <property type="evidence" value="ECO:0007669"/>
    <property type="project" value="TreeGrafter"/>
</dbReference>
<dbReference type="GO" id="GO:0005262">
    <property type="term" value="F:calcium channel activity"/>
    <property type="evidence" value="ECO:0007669"/>
    <property type="project" value="TreeGrafter"/>
</dbReference>
<dbReference type="InterPro" id="IPR044880">
    <property type="entry name" value="NCX_ion-bd_dom_sf"/>
</dbReference>
<keyword evidence="15 17" id="KW-0472">Membrane</keyword>
<evidence type="ECO:0000256" key="9">
    <source>
        <dbReference type="ARBA" id="ARBA00022837"/>
    </source>
</evidence>
<dbReference type="OrthoDB" id="2127281at2759"/>
<keyword evidence="14" id="KW-0406">Ion transport</keyword>
<dbReference type="PANTHER" id="PTHR10846">
    <property type="entry name" value="SODIUM/POTASSIUM/CALCIUM EXCHANGER"/>
    <property type="match status" value="1"/>
</dbReference>
<feature type="domain" description="Sodium/calcium exchanger membrane region" evidence="18">
    <location>
        <begin position="102"/>
        <end position="241"/>
    </location>
</feature>
<dbReference type="FunFam" id="1.20.1420.30:FF:000009">
    <property type="entry name" value="sodium/potassium/calcium exchanger 5 isoform X2"/>
    <property type="match status" value="1"/>
</dbReference>
<keyword evidence="20" id="KW-1185">Reference proteome</keyword>
<feature type="transmembrane region" description="Helical" evidence="17">
    <location>
        <begin position="200"/>
        <end position="218"/>
    </location>
</feature>
<dbReference type="FunFam" id="1.20.1420.30:FF:000004">
    <property type="entry name" value="Sodium/potassium/calcium exchanger 2 isoform 1"/>
    <property type="match status" value="1"/>
</dbReference>
<comment type="similarity">
    <text evidence="2">Belongs to the Ca(2+):cation antiporter (CaCA) (TC 2.A.19) family. SLC24A subfamily.</text>
</comment>
<evidence type="ECO:0000256" key="8">
    <source>
        <dbReference type="ARBA" id="ARBA00022729"/>
    </source>
</evidence>
<dbReference type="InterPro" id="IPR004481">
    <property type="entry name" value="K/Na/Ca-exchanger"/>
</dbReference>
<organism evidence="19 20">
    <name type="scientific">Clytia hemisphaerica</name>
    <dbReference type="NCBI Taxonomy" id="252671"/>
    <lineage>
        <taxon>Eukaryota</taxon>
        <taxon>Metazoa</taxon>
        <taxon>Cnidaria</taxon>
        <taxon>Hydrozoa</taxon>
        <taxon>Hydroidolina</taxon>
        <taxon>Leptothecata</taxon>
        <taxon>Obeliida</taxon>
        <taxon>Clytiidae</taxon>
        <taxon>Clytia</taxon>
    </lineage>
</organism>
<evidence type="ECO:0000256" key="2">
    <source>
        <dbReference type="ARBA" id="ARBA00005364"/>
    </source>
</evidence>
<keyword evidence="3" id="KW-0813">Transport</keyword>
<evidence type="ECO:0000256" key="10">
    <source>
        <dbReference type="ARBA" id="ARBA00022847"/>
    </source>
</evidence>
<sequence length="609" mass="68212">MSRHLMYKKHIEKRRIKVGVLATLYILVAVVFTSHQFLNSFGQTGSQVYEEHYVGRKLLQVANGSSSANETEKCTEPSVKEFPSDLFTQQQRRYGAVILHILMAIYMFAALAFVCDDYFISALDKICQRLDLSEDVAGATFMAAGSSAPEFFTSIIGVFITKGDVGVGTIVGSAVFNILVIIALCATFAGQVVHLTWWPLIRDSSVYILSIALLILVMHDGSVTWWESLIMVCMYIGYIILMKCNPRIVDKINSRKKRAQPDVSFTNNGDKSSCLVDNEEALKGSSAKEELLLPKVEFSPDDERGQRMNDLLPAGSRRRLTWKELGMMIMMTDKFSPTTRFRAACLVVILRGEHKSATPEEKEKILRKNEANDNYQTVNNGDIEGRGGDDEREESIEGTPFLYPQGSIVRIIFWILSLPLVIILYFTIPDCRKPKWEAWYILTFILSIFWICIFSYVMVWMVSLIGFTFGIPDVIMGLVFLAAGTSIPDAISSLLVAKEGLGDMAVSNSIGSNVFDILIGLAVPWFIRTAMVNPGSTVHLNSRGMVFSVALLFASVLFTVLVIHLNKWKLDKKLGIIFFLVYLVFITFSSLIEFNVFGFVNYPVCAFHG</sequence>
<dbReference type="NCBIfam" id="TIGR00367">
    <property type="entry name" value="calcium/sodium antiporter"/>
    <property type="match status" value="1"/>
</dbReference>
<dbReference type="PANTHER" id="PTHR10846:SF73">
    <property type="entry name" value="SODIUM_CALCIUM EXCHANGER MEMBRANE REGION DOMAIN-CONTAINING PROTEIN"/>
    <property type="match status" value="1"/>
</dbReference>
<keyword evidence="13" id="KW-0915">Sodium</keyword>
<dbReference type="RefSeq" id="XP_066924211.1">
    <property type="nucleotide sequence ID" value="XM_067068110.1"/>
</dbReference>
<dbReference type="AlphaFoldDB" id="A0A7M5U764"/>
<dbReference type="Gene3D" id="1.20.1420.30">
    <property type="entry name" value="NCX, central ion-binding region"/>
    <property type="match status" value="2"/>
</dbReference>
<comment type="subcellular location">
    <subcellularLocation>
        <location evidence="1">Membrane</location>
        <topology evidence="1">Multi-pass membrane protein</topology>
    </subcellularLocation>
</comment>
<feature type="domain" description="Sodium/calcium exchanger membrane region" evidence="18">
    <location>
        <begin position="439"/>
        <end position="589"/>
    </location>
</feature>
<evidence type="ECO:0000313" key="20">
    <source>
        <dbReference type="Proteomes" id="UP000594262"/>
    </source>
</evidence>
<protein>
    <recommendedName>
        <fullName evidence="18">Sodium/calcium exchanger membrane region domain-containing protein</fullName>
    </recommendedName>
</protein>
<keyword evidence="11" id="KW-0630">Potassium</keyword>
<evidence type="ECO:0000256" key="15">
    <source>
        <dbReference type="ARBA" id="ARBA00023136"/>
    </source>
</evidence>
<evidence type="ECO:0000313" key="19">
    <source>
        <dbReference type="EnsemblMetazoa" id="CLYHEMP007088.2"/>
    </source>
</evidence>
<keyword evidence="7 17" id="KW-0812">Transmembrane</keyword>
<evidence type="ECO:0000256" key="6">
    <source>
        <dbReference type="ARBA" id="ARBA00022568"/>
    </source>
</evidence>
<feature type="transmembrane region" description="Helical" evidence="17">
    <location>
        <begin position="166"/>
        <end position="188"/>
    </location>
</feature>
<keyword evidence="4" id="KW-0050">Antiport</keyword>
<feature type="transmembrane region" description="Helical" evidence="17">
    <location>
        <begin position="94"/>
        <end position="115"/>
    </location>
</feature>
<dbReference type="Proteomes" id="UP000594262">
    <property type="component" value="Unplaced"/>
</dbReference>
<keyword evidence="12 17" id="KW-1133">Transmembrane helix</keyword>
<evidence type="ECO:0000256" key="7">
    <source>
        <dbReference type="ARBA" id="ARBA00022692"/>
    </source>
</evidence>
<dbReference type="Pfam" id="PF01699">
    <property type="entry name" value="Na_Ca_ex"/>
    <property type="match status" value="2"/>
</dbReference>
<dbReference type="InterPro" id="IPR004837">
    <property type="entry name" value="NaCa_Exmemb"/>
</dbReference>
<evidence type="ECO:0000256" key="5">
    <source>
        <dbReference type="ARBA" id="ARBA00022538"/>
    </source>
</evidence>
<accession>A0A7M5U764</accession>
<reference evidence="19" key="1">
    <citation type="submission" date="2021-01" db="UniProtKB">
        <authorList>
            <consortium name="EnsemblMetazoa"/>
        </authorList>
    </citation>
    <scope>IDENTIFICATION</scope>
</reference>
<proteinExistence type="inferred from homology"/>
<feature type="transmembrane region" description="Helical" evidence="17">
    <location>
        <begin position="408"/>
        <end position="426"/>
    </location>
</feature>